<dbReference type="InterPro" id="IPR027417">
    <property type="entry name" value="P-loop_NTPase"/>
</dbReference>
<dbReference type="Gene3D" id="3.40.50.300">
    <property type="entry name" value="P-loop containing nucleotide triphosphate hydrolases"/>
    <property type="match status" value="1"/>
</dbReference>
<accession>A0A913ZNS4</accession>
<dbReference type="SUPFAM" id="SSF52540">
    <property type="entry name" value="P-loop containing nucleoside triphosphate hydrolases"/>
    <property type="match status" value="1"/>
</dbReference>
<sequence length="486" mass="56065">MNRLVRKTVLLLSLGVAIFALFVYARYNGLSVSVHFANGPFNVKQIRQSGIDFTKTRIFENLKSMISNDSSIQTWQGNGGSDNHILIPRRSIFQESEYACLVVMQGEIPEAAMRRGFVVENYPCARIDPGTGLYERVPAARYNSSIEREELGEKTLARIKSYQQKVWQTYRPFSPDYRNPCHVEPGKAHCLPYFHVLTGAKSGSTDFWYSLELHPLVFTTPKEPHWWTRTKGHSVARYDSVFRNFEQCIEQGKDPNIHNYVTGDGSTSSLWDNHLTLEWTEARGLGKYPAFTLADVIRALTPNARLIFLLRNPIDRLYSDYWYIYGGKSANDFDTKVRNHLKVFNDCRKREDEGTCAYRHNRGGVGHSALVGIYMIYVRDWLRRFPVEQVLFLRSDDWFKGQKPDMLLKTYHFLDIDVTKEQMKDILTIDTLEITIGRENVLRSASSRKKKHPMLASTKKLLEELYEPSNRALAALTGDDGYLWKD</sequence>
<dbReference type="EnsemblMetazoa" id="XM_038197454.1">
    <property type="protein sequence ID" value="XP_038053382.1"/>
    <property type="gene ID" value="LOC119725862"/>
</dbReference>
<dbReference type="OrthoDB" id="8068875at2759"/>
<name>A0A913ZNS4_PATMI</name>
<reference evidence="2" key="1">
    <citation type="submission" date="2022-11" db="UniProtKB">
        <authorList>
            <consortium name="EnsemblMetazoa"/>
        </authorList>
    </citation>
    <scope>IDENTIFICATION</scope>
</reference>
<dbReference type="PANTHER" id="PTHR15723">
    <property type="entry name" value="CARBOHYDRATE SULFOTRANSFERASE 15"/>
    <property type="match status" value="1"/>
</dbReference>
<evidence type="ECO:0000313" key="3">
    <source>
        <dbReference type="Proteomes" id="UP000887568"/>
    </source>
</evidence>
<dbReference type="GeneID" id="119725862"/>
<dbReference type="AlphaFoldDB" id="A0A913ZNS4"/>
<dbReference type="GO" id="GO:0050659">
    <property type="term" value="F:N-acetylgalactosamine 4-sulfate 6-O-sulfotransferase activity"/>
    <property type="evidence" value="ECO:0007669"/>
    <property type="project" value="TreeGrafter"/>
</dbReference>
<dbReference type="InterPro" id="IPR000863">
    <property type="entry name" value="Sulfotransferase_dom"/>
</dbReference>
<proteinExistence type="predicted"/>
<keyword evidence="3" id="KW-1185">Reference proteome</keyword>
<dbReference type="GO" id="GO:0019319">
    <property type="term" value="P:hexose biosynthetic process"/>
    <property type="evidence" value="ECO:0007669"/>
    <property type="project" value="TreeGrafter"/>
</dbReference>
<evidence type="ECO:0000313" key="2">
    <source>
        <dbReference type="EnsemblMetazoa" id="XP_038053382.1"/>
    </source>
</evidence>
<dbReference type="PANTHER" id="PTHR15723:SF0">
    <property type="entry name" value="CARBOHYDRATE SULFOTRANSFERASE 15"/>
    <property type="match status" value="1"/>
</dbReference>
<dbReference type="Proteomes" id="UP000887568">
    <property type="component" value="Unplaced"/>
</dbReference>
<dbReference type="RefSeq" id="XP_038053382.1">
    <property type="nucleotide sequence ID" value="XM_038197454.1"/>
</dbReference>
<feature type="domain" description="Sulfotransferase" evidence="1">
    <location>
        <begin position="300"/>
        <end position="428"/>
    </location>
</feature>
<protein>
    <recommendedName>
        <fullName evidence="1">Sulfotransferase domain-containing protein</fullName>
    </recommendedName>
</protein>
<dbReference type="OMA" id="ITICYIM"/>
<evidence type="ECO:0000259" key="1">
    <source>
        <dbReference type="Pfam" id="PF00685"/>
    </source>
</evidence>
<dbReference type="Pfam" id="PF00685">
    <property type="entry name" value="Sulfotransfer_1"/>
    <property type="match status" value="1"/>
</dbReference>
<organism evidence="2 3">
    <name type="scientific">Patiria miniata</name>
    <name type="common">Bat star</name>
    <name type="synonym">Asterina miniata</name>
    <dbReference type="NCBI Taxonomy" id="46514"/>
    <lineage>
        <taxon>Eukaryota</taxon>
        <taxon>Metazoa</taxon>
        <taxon>Echinodermata</taxon>
        <taxon>Eleutherozoa</taxon>
        <taxon>Asterozoa</taxon>
        <taxon>Asteroidea</taxon>
        <taxon>Valvatacea</taxon>
        <taxon>Valvatida</taxon>
        <taxon>Asterinidae</taxon>
        <taxon>Patiria</taxon>
    </lineage>
</organism>
<dbReference type="InterPro" id="IPR052654">
    <property type="entry name" value="CS_Sulfotransferase"/>
</dbReference>